<dbReference type="GO" id="GO:0008324">
    <property type="term" value="F:monoatomic cation transmembrane transporter activity"/>
    <property type="evidence" value="ECO:0007669"/>
    <property type="project" value="InterPro"/>
</dbReference>
<evidence type="ECO:0000256" key="4">
    <source>
        <dbReference type="ARBA" id="ARBA00022692"/>
    </source>
</evidence>
<keyword evidence="6 7" id="KW-0472">Membrane</keyword>
<evidence type="ECO:0000256" key="5">
    <source>
        <dbReference type="ARBA" id="ARBA00022989"/>
    </source>
</evidence>
<feature type="transmembrane region" description="Helical" evidence="7">
    <location>
        <begin position="62"/>
        <end position="85"/>
    </location>
</feature>
<keyword evidence="5 7" id="KW-1133">Transmembrane helix</keyword>
<dbReference type="OrthoDB" id="9807187at2"/>
<proteinExistence type="inferred from homology"/>
<keyword evidence="3" id="KW-1003">Cell membrane</keyword>
<accession>A0A1N7K191</accession>
<dbReference type="GO" id="GO:0005886">
    <property type="term" value="C:plasma membrane"/>
    <property type="evidence" value="ECO:0007669"/>
    <property type="project" value="UniProtKB-SubCell"/>
</dbReference>
<dbReference type="Pfam" id="PF01899">
    <property type="entry name" value="MNHE"/>
    <property type="match status" value="1"/>
</dbReference>
<dbReference type="EMBL" id="FTOM01000001">
    <property type="protein sequence ID" value="SIS55338.1"/>
    <property type="molecule type" value="Genomic_DNA"/>
</dbReference>
<dbReference type="RefSeq" id="WP_076363333.1">
    <property type="nucleotide sequence ID" value="NZ_FTOM01000001.1"/>
</dbReference>
<keyword evidence="4 7" id="KW-0812">Transmembrane</keyword>
<evidence type="ECO:0000256" key="7">
    <source>
        <dbReference type="SAM" id="Phobius"/>
    </source>
</evidence>
<keyword evidence="9" id="KW-1185">Reference proteome</keyword>
<comment type="subcellular location">
    <subcellularLocation>
        <location evidence="1">Cell membrane</location>
        <topology evidence="1">Multi-pass membrane protein</topology>
    </subcellularLocation>
</comment>
<evidence type="ECO:0000313" key="8">
    <source>
        <dbReference type="EMBL" id="SIS55338.1"/>
    </source>
</evidence>
<reference evidence="9" key="1">
    <citation type="submission" date="2017-01" db="EMBL/GenBank/DDBJ databases">
        <authorList>
            <person name="Varghese N."/>
            <person name="Submissions S."/>
        </authorList>
    </citation>
    <scope>NUCLEOTIDE SEQUENCE [LARGE SCALE GENOMIC DNA]</scope>
    <source>
        <strain evidence="9">DSM 18714</strain>
    </source>
</reference>
<evidence type="ECO:0000256" key="1">
    <source>
        <dbReference type="ARBA" id="ARBA00004651"/>
    </source>
</evidence>
<evidence type="ECO:0000256" key="3">
    <source>
        <dbReference type="ARBA" id="ARBA00022475"/>
    </source>
</evidence>
<dbReference type="Proteomes" id="UP000186098">
    <property type="component" value="Unassembled WGS sequence"/>
</dbReference>
<protein>
    <submittedName>
        <fullName evidence="8">Multisubunit potassium/proton antiporter, PhaE subunit</fullName>
    </submittedName>
</protein>
<dbReference type="AlphaFoldDB" id="A0A1N7K191"/>
<sequence>MRRKLIPHPHLSLLLLVVWVMLQNRVTPGSVAMGLVLGLVIPVMTAPYWPDRPSLRGWGRMIAYALLVMGDIVRANVIVAGIVLFKRNADLRPAWVAVPLDLTSAEAITTLAGTVTMTPGTVSADLSADGRTLLVHCLHAPDPQSVIDEIKDRYERRLMEIFE</sequence>
<dbReference type="PANTHER" id="PTHR34584">
    <property type="entry name" value="NA(+)/H(+) ANTIPORTER SUBUNIT E1"/>
    <property type="match status" value="1"/>
</dbReference>
<evidence type="ECO:0000313" key="9">
    <source>
        <dbReference type="Proteomes" id="UP000186098"/>
    </source>
</evidence>
<dbReference type="InterPro" id="IPR002758">
    <property type="entry name" value="Cation_antiport_E"/>
</dbReference>
<organism evidence="8 9">
    <name type="scientific">Phaeovulum vinaykumarii</name>
    <dbReference type="NCBI Taxonomy" id="407234"/>
    <lineage>
        <taxon>Bacteria</taxon>
        <taxon>Pseudomonadati</taxon>
        <taxon>Pseudomonadota</taxon>
        <taxon>Alphaproteobacteria</taxon>
        <taxon>Rhodobacterales</taxon>
        <taxon>Paracoccaceae</taxon>
        <taxon>Phaeovulum</taxon>
    </lineage>
</organism>
<dbReference type="PIRSF" id="PIRSF019239">
    <property type="entry name" value="MrpE"/>
    <property type="match status" value="1"/>
</dbReference>
<dbReference type="STRING" id="407234.SAMN05421795_101524"/>
<gene>
    <name evidence="8" type="ORF">SAMN05421795_101524</name>
</gene>
<evidence type="ECO:0000256" key="6">
    <source>
        <dbReference type="ARBA" id="ARBA00023136"/>
    </source>
</evidence>
<evidence type="ECO:0000256" key="2">
    <source>
        <dbReference type="ARBA" id="ARBA00006228"/>
    </source>
</evidence>
<dbReference type="NCBIfam" id="NF006518">
    <property type="entry name" value="PRK08965.1-2"/>
    <property type="match status" value="1"/>
</dbReference>
<comment type="similarity">
    <text evidence="2">Belongs to the CPA3 antiporters (TC 2.A.63) subunit E family.</text>
</comment>
<name>A0A1N7K191_9RHOB</name>
<dbReference type="PANTHER" id="PTHR34584:SF1">
    <property type="entry name" value="NA(+)_H(+) ANTIPORTER SUBUNIT E1"/>
    <property type="match status" value="1"/>
</dbReference>